<organism evidence="1 2">
    <name type="scientific">Kipferlia bialata</name>
    <dbReference type="NCBI Taxonomy" id="797122"/>
    <lineage>
        <taxon>Eukaryota</taxon>
        <taxon>Metamonada</taxon>
        <taxon>Carpediemonas-like organisms</taxon>
        <taxon>Kipferlia</taxon>
    </lineage>
</organism>
<evidence type="ECO:0000313" key="2">
    <source>
        <dbReference type="Proteomes" id="UP000265618"/>
    </source>
</evidence>
<proteinExistence type="predicted"/>
<gene>
    <name evidence="1" type="ORF">KIPB_001700</name>
</gene>
<sequence>MLVIECNYTYLYSDDGPQPGSCREYARNEAEAIPIILKMLLDLEADYKMNYQWLDYQWNNDIDDYPEIMDEEERERFKRHEGVETLEQLM</sequence>
<dbReference type="EMBL" id="BDIP01000251">
    <property type="protein sequence ID" value="GCA62169.1"/>
    <property type="molecule type" value="Genomic_DNA"/>
</dbReference>
<protein>
    <submittedName>
        <fullName evidence="1">Uncharacterized protein</fullName>
    </submittedName>
</protein>
<comment type="caution">
    <text evidence="1">The sequence shown here is derived from an EMBL/GenBank/DDBJ whole genome shotgun (WGS) entry which is preliminary data.</text>
</comment>
<evidence type="ECO:0000313" key="1">
    <source>
        <dbReference type="EMBL" id="GCA62169.1"/>
    </source>
</evidence>
<reference evidence="1 2" key="1">
    <citation type="journal article" date="2018" name="PLoS ONE">
        <title>The draft genome of Kipferlia bialata reveals reductive genome evolution in fornicate parasites.</title>
        <authorList>
            <person name="Tanifuji G."/>
            <person name="Takabayashi S."/>
            <person name="Kume K."/>
            <person name="Takagi M."/>
            <person name="Nakayama T."/>
            <person name="Kamikawa R."/>
            <person name="Inagaki Y."/>
            <person name="Hashimoto T."/>
        </authorList>
    </citation>
    <scope>NUCLEOTIDE SEQUENCE [LARGE SCALE GENOMIC DNA]</scope>
    <source>
        <strain evidence="1">NY0173</strain>
    </source>
</reference>
<name>A0A391NU53_9EUKA</name>
<dbReference type="AlphaFoldDB" id="A0A391NU53"/>
<feature type="non-terminal residue" evidence="1">
    <location>
        <position position="90"/>
    </location>
</feature>
<accession>A0A391NU53</accession>
<keyword evidence="2" id="KW-1185">Reference proteome</keyword>
<dbReference type="Proteomes" id="UP000265618">
    <property type="component" value="Unassembled WGS sequence"/>
</dbReference>